<dbReference type="SUPFAM" id="SSF103196">
    <property type="entry name" value="Roadblock/LC7 domain"/>
    <property type="match status" value="1"/>
</dbReference>
<dbReference type="SMART" id="SM00960">
    <property type="entry name" value="Robl_LC7"/>
    <property type="match status" value="1"/>
</dbReference>
<protein>
    <recommendedName>
        <fullName evidence="1">Roadblock/LAMTOR2 domain-containing protein</fullName>
    </recommendedName>
</protein>
<name>A0A6I4IRU6_9FLAO</name>
<feature type="domain" description="Roadblock/LAMTOR2" evidence="1">
    <location>
        <begin position="2"/>
        <end position="89"/>
    </location>
</feature>
<sequence>MITNMLQKLISKTAIDAALLFDKKGTLIDSENLDNPETLSAMSAIIVEMCQGLIEELDQRDLSQIILKSESLLIIANTTNEDQFLIAVTKDITKLGLLMKVLENFEN</sequence>
<dbReference type="Pfam" id="PF03259">
    <property type="entry name" value="Robl_LC7"/>
    <property type="match status" value="1"/>
</dbReference>
<dbReference type="Gene3D" id="3.30.450.30">
    <property type="entry name" value="Dynein light chain 2a, cytoplasmic"/>
    <property type="match status" value="1"/>
</dbReference>
<organism evidence="2 3">
    <name type="scientific">Flavobacterium profundi</name>
    <dbReference type="NCBI Taxonomy" id="1774945"/>
    <lineage>
        <taxon>Bacteria</taxon>
        <taxon>Pseudomonadati</taxon>
        <taxon>Bacteroidota</taxon>
        <taxon>Flavobacteriia</taxon>
        <taxon>Flavobacteriales</taxon>
        <taxon>Flavobacteriaceae</taxon>
        <taxon>Flavobacterium</taxon>
    </lineage>
</organism>
<dbReference type="Proteomes" id="UP000431264">
    <property type="component" value="Unassembled WGS sequence"/>
</dbReference>
<evidence type="ECO:0000259" key="1">
    <source>
        <dbReference type="SMART" id="SM00960"/>
    </source>
</evidence>
<proteinExistence type="predicted"/>
<dbReference type="InterPro" id="IPR004942">
    <property type="entry name" value="Roadblock/LAMTOR2_dom"/>
</dbReference>
<dbReference type="OrthoDB" id="1366180at2"/>
<comment type="caution">
    <text evidence="2">The sequence shown here is derived from an EMBL/GenBank/DDBJ whole genome shotgun (WGS) entry which is preliminary data.</text>
</comment>
<gene>
    <name evidence="2" type="ORF">GOQ30_01500</name>
</gene>
<evidence type="ECO:0000313" key="3">
    <source>
        <dbReference type="Proteomes" id="UP000431264"/>
    </source>
</evidence>
<reference evidence="3" key="1">
    <citation type="submission" date="2019-05" db="EMBL/GenBank/DDBJ databases">
        <title>Flavobacterium profundi sp. nov., isolated from a deep-sea seamount.</title>
        <authorList>
            <person name="Zhang D.-C."/>
        </authorList>
    </citation>
    <scope>NUCLEOTIDE SEQUENCE [LARGE SCALE GENOMIC DNA]</scope>
    <source>
        <strain evidence="3">TP390</strain>
    </source>
</reference>
<dbReference type="RefSeq" id="WP_140996233.1">
    <property type="nucleotide sequence ID" value="NZ_VDCZ01000001.1"/>
</dbReference>
<dbReference type="EMBL" id="WQLW01000001">
    <property type="protein sequence ID" value="MVO07837.1"/>
    <property type="molecule type" value="Genomic_DNA"/>
</dbReference>
<evidence type="ECO:0000313" key="2">
    <source>
        <dbReference type="EMBL" id="MVO07837.1"/>
    </source>
</evidence>
<accession>A0A6I4IRU6</accession>
<keyword evidence="3" id="KW-1185">Reference proteome</keyword>
<dbReference type="AlphaFoldDB" id="A0A6I4IRU6"/>